<keyword evidence="4" id="KW-0378">Hydrolase</keyword>
<comment type="caution">
    <text evidence="2">Lacks conserved residue(s) required for the propagation of feature annotation.</text>
</comment>
<accession>A0A1M5MX27</accession>
<dbReference type="Proteomes" id="UP000184532">
    <property type="component" value="Unassembled WGS sequence"/>
</dbReference>
<dbReference type="PANTHER" id="PTHR12756">
    <property type="entry name" value="CYTOSOLIC CARBOXYPEPTIDASE"/>
    <property type="match status" value="1"/>
</dbReference>
<dbReference type="SUPFAM" id="SSF53187">
    <property type="entry name" value="Zn-dependent exopeptidases"/>
    <property type="match status" value="1"/>
</dbReference>
<keyword evidence="4" id="KW-0121">Carboxypeptidase</keyword>
<feature type="domain" description="Peptidase M14" evidence="3">
    <location>
        <begin position="134"/>
        <end position="387"/>
    </location>
</feature>
<dbReference type="InterPro" id="IPR050821">
    <property type="entry name" value="Cytosolic_carboxypeptidase"/>
</dbReference>
<dbReference type="RefSeq" id="WP_084732643.1">
    <property type="nucleotide sequence ID" value="NZ_FQWL01000004.1"/>
</dbReference>
<name>A0A1M5MX27_9FLAO</name>
<dbReference type="EMBL" id="FQWL01000004">
    <property type="protein sequence ID" value="SHG81886.1"/>
    <property type="molecule type" value="Genomic_DNA"/>
</dbReference>
<dbReference type="GO" id="GO:0006508">
    <property type="term" value="P:proteolysis"/>
    <property type="evidence" value="ECO:0007669"/>
    <property type="project" value="InterPro"/>
</dbReference>
<dbReference type="Pfam" id="PF00246">
    <property type="entry name" value="Peptidase_M14"/>
    <property type="match status" value="1"/>
</dbReference>
<dbReference type="GO" id="GO:0008270">
    <property type="term" value="F:zinc ion binding"/>
    <property type="evidence" value="ECO:0007669"/>
    <property type="project" value="InterPro"/>
</dbReference>
<evidence type="ECO:0000313" key="5">
    <source>
        <dbReference type="Proteomes" id="UP000184532"/>
    </source>
</evidence>
<keyword evidence="4" id="KW-0645">Protease</keyword>
<dbReference type="PANTHER" id="PTHR12756:SF11">
    <property type="entry name" value="CYTOSOLIC CARBOXYPEPTIDASE 1"/>
    <property type="match status" value="1"/>
</dbReference>
<sequence>MSVQHLIISMVCVFICLSCQERDQVYFDASFDGARLGAVKKMGVDRYEAQVRPAFEPVNPSPWYAFTVQSEKLHTIQLKLKYGKYQHRYIPKISSDGNHWQPLDTSLVRVDTIGHSATLTLKVGPEKHFVAAQEIESAEDTFFWAKQKAKENPNSQLEIAGNTVKGNPNYVLIHEQEKPKDFIVLVARQHPPEIPGGTIGFKSFYETLLSETTTAKEFRKHFNIYAFPLLNPDGADSGNWRHNANGIDLNRDWVAFSQPETQTVRDFVDHKIAEGQKIRFALDFHTSHSGPYVLVLDSINEVKTKKIIPNWIKNIESTTSLKVEVRRRSQELPYCYNFFYNTYQAEAVTYEDGDEDNRDTIKERGRIYATQLMEVLLEKSAKNEFYE</sequence>
<protein>
    <submittedName>
        <fullName evidence="4">Zinc carboxypeptidase</fullName>
    </submittedName>
</protein>
<comment type="similarity">
    <text evidence="2">Belongs to the peptidase M14 family.</text>
</comment>
<gene>
    <name evidence="4" type="ORF">SAMN04488116_2543</name>
</gene>
<evidence type="ECO:0000259" key="3">
    <source>
        <dbReference type="PROSITE" id="PS52035"/>
    </source>
</evidence>
<evidence type="ECO:0000256" key="1">
    <source>
        <dbReference type="ARBA" id="ARBA00001947"/>
    </source>
</evidence>
<dbReference type="Gene3D" id="3.40.630.10">
    <property type="entry name" value="Zn peptidases"/>
    <property type="match status" value="1"/>
</dbReference>
<proteinExistence type="inferred from homology"/>
<evidence type="ECO:0000256" key="2">
    <source>
        <dbReference type="PROSITE-ProRule" id="PRU01379"/>
    </source>
</evidence>
<dbReference type="CDD" id="cd06237">
    <property type="entry name" value="M14_Nna1-like"/>
    <property type="match status" value="1"/>
</dbReference>
<dbReference type="PROSITE" id="PS52035">
    <property type="entry name" value="PEPTIDASE_M14"/>
    <property type="match status" value="1"/>
</dbReference>
<dbReference type="OrthoDB" id="1119199at2"/>
<dbReference type="STRING" id="570519.SAMN04488116_2543"/>
<dbReference type="AlphaFoldDB" id="A0A1M5MX27"/>
<comment type="cofactor">
    <cofactor evidence="1">
        <name>Zn(2+)</name>
        <dbReference type="ChEBI" id="CHEBI:29105"/>
    </cofactor>
</comment>
<organism evidence="4 5">
    <name type="scientific">Flagellimonas flava</name>
    <dbReference type="NCBI Taxonomy" id="570519"/>
    <lineage>
        <taxon>Bacteria</taxon>
        <taxon>Pseudomonadati</taxon>
        <taxon>Bacteroidota</taxon>
        <taxon>Flavobacteriia</taxon>
        <taxon>Flavobacteriales</taxon>
        <taxon>Flavobacteriaceae</taxon>
        <taxon>Flagellimonas</taxon>
    </lineage>
</organism>
<reference evidence="5" key="1">
    <citation type="submission" date="2016-11" db="EMBL/GenBank/DDBJ databases">
        <authorList>
            <person name="Varghese N."/>
            <person name="Submissions S."/>
        </authorList>
    </citation>
    <scope>NUCLEOTIDE SEQUENCE [LARGE SCALE GENOMIC DNA]</scope>
    <source>
        <strain evidence="5">DSM 22638</strain>
    </source>
</reference>
<dbReference type="Gene3D" id="2.60.40.3120">
    <property type="match status" value="1"/>
</dbReference>
<keyword evidence="5" id="KW-1185">Reference proteome</keyword>
<evidence type="ECO:0000313" key="4">
    <source>
        <dbReference type="EMBL" id="SHG81886.1"/>
    </source>
</evidence>
<dbReference type="GO" id="GO:0004181">
    <property type="term" value="F:metallocarboxypeptidase activity"/>
    <property type="evidence" value="ECO:0007669"/>
    <property type="project" value="InterPro"/>
</dbReference>
<dbReference type="InterPro" id="IPR000834">
    <property type="entry name" value="Peptidase_M14"/>
</dbReference>